<keyword evidence="2" id="KW-0808">Transferase</keyword>
<dbReference type="InterPro" id="IPR012893">
    <property type="entry name" value="HipA-like_C"/>
</dbReference>
<gene>
    <name evidence="5" type="primary">yjjJ</name>
    <name evidence="5" type="ORF">IV454_09705</name>
</gene>
<dbReference type="PANTHER" id="PTHR37419">
    <property type="entry name" value="SERINE/THREONINE-PROTEIN KINASE TOXIN HIPA"/>
    <property type="match status" value="1"/>
</dbReference>
<dbReference type="InterPro" id="IPR052028">
    <property type="entry name" value="HipA_Ser/Thr_kinase"/>
</dbReference>
<evidence type="ECO:0000259" key="4">
    <source>
        <dbReference type="Pfam" id="PF07804"/>
    </source>
</evidence>
<evidence type="ECO:0000256" key="3">
    <source>
        <dbReference type="ARBA" id="ARBA00022777"/>
    </source>
</evidence>
<protein>
    <submittedName>
        <fullName evidence="5">Type II toxin-antitoxin system HipA family toxin YjjJ</fullName>
    </submittedName>
</protein>
<evidence type="ECO:0000256" key="1">
    <source>
        <dbReference type="ARBA" id="ARBA00010164"/>
    </source>
</evidence>
<comment type="similarity">
    <text evidence="1">Belongs to the HipA Ser/Thr kinase family.</text>
</comment>
<dbReference type="Pfam" id="PF07804">
    <property type="entry name" value="HipA_C"/>
    <property type="match status" value="1"/>
</dbReference>
<dbReference type="EMBL" id="CP065053">
    <property type="protein sequence ID" value="QPI51740.1"/>
    <property type="molecule type" value="Genomic_DNA"/>
</dbReference>
<name>A0AA49AAH3_9BURK</name>
<feature type="domain" description="HipA-like C-terminal" evidence="4">
    <location>
        <begin position="209"/>
        <end position="382"/>
    </location>
</feature>
<proteinExistence type="inferred from homology"/>
<evidence type="ECO:0000313" key="6">
    <source>
        <dbReference type="Proteomes" id="UP000662888"/>
    </source>
</evidence>
<keyword evidence="3" id="KW-0418">Kinase</keyword>
<evidence type="ECO:0000256" key="2">
    <source>
        <dbReference type="ARBA" id="ARBA00022679"/>
    </source>
</evidence>
<dbReference type="Gene3D" id="1.10.1070.20">
    <property type="match status" value="1"/>
</dbReference>
<keyword evidence="6" id="KW-1185">Reference proteome</keyword>
<sequence length="456" mass="50629">MAKNEHIDKLRWLLLRGPASASTIMDALAVSQSTLSRLWQVIPDGVVLGAGKARRYALQRQVSGITAPVPVFCVSTAGMVSAIGDLTALQGGFYVLTRPHNRAYTLYTGMPWFLRDLRPHGFLGRFEPRKHRDLDLPTDILRWTDEHVLQYLARRSEHAAGNLILGNESYARYIADRSGMRASLIPQDWRAALYPVMAEQVMQGEPPGSSAGGEQPKFTAVVERSEQGLVEHVMVKFSPPVDTPGGRRWGDLLVCEHLALAVLARHNIAAVSTSILKSGERVFLEVVRIDRVGLEGRRPMATLEAFDGELGMLDQYWTAVAQELGRMGKLTEDDVATVAMLDLYGALIGNTDRHHGNIALSWTPDGKRRLLDAYDMLPMLYRPSAHGEVTEREWVPNLGARLDLRHLGVCYRMALAFWKDVMDDPRISPPFKTDVARRHMNTVHQLDSGAGSGAPD</sequence>
<evidence type="ECO:0000313" key="5">
    <source>
        <dbReference type="EMBL" id="QPI51740.1"/>
    </source>
</evidence>
<dbReference type="Proteomes" id="UP000662888">
    <property type="component" value="Chromosome"/>
</dbReference>
<organism evidence="5 6">
    <name type="scientific">Massilia antarctica</name>
    <dbReference type="NCBI Taxonomy" id="2765360"/>
    <lineage>
        <taxon>Bacteria</taxon>
        <taxon>Pseudomonadati</taxon>
        <taxon>Pseudomonadota</taxon>
        <taxon>Betaproteobacteria</taxon>
        <taxon>Burkholderiales</taxon>
        <taxon>Oxalobacteraceae</taxon>
        <taxon>Telluria group</taxon>
        <taxon>Massilia</taxon>
    </lineage>
</organism>
<reference evidence="5 6" key="1">
    <citation type="submission" date="2020-11" db="EMBL/GenBank/DDBJ databases">
        <authorList>
            <person name="Sun Q."/>
        </authorList>
    </citation>
    <scope>NUCLEOTIDE SEQUENCE [LARGE SCALE GENOMIC DNA]</scope>
    <source>
        <strain evidence="5 6">P8398</strain>
    </source>
</reference>
<dbReference type="NCBIfam" id="NF007297">
    <property type="entry name" value="PRK09775.1"/>
    <property type="match status" value="1"/>
</dbReference>
<accession>A0AA49AAH3</accession>
<dbReference type="RefSeq" id="WP_206091311.1">
    <property type="nucleotide sequence ID" value="NZ_CP065053.1"/>
</dbReference>
<dbReference type="PANTHER" id="PTHR37419:SF8">
    <property type="entry name" value="TOXIN YJJJ"/>
    <property type="match status" value="1"/>
</dbReference>